<sequence>MNNSRRRRVSVAAVGLTVAATALAACNGVTKSEEGSGSSELTVGWNQPFYSLNDQTGTGNNVTNANIAYLTNSQFNYFDADNKLQKDTSFGTYEKTSDSPLTVKYTLADTAKWSDGVPVSAADLILGYGANSGNFNTVKADDVKTDENTGATTAPKGEAYFNAAGAGANGFQYISKFPEVSADGKSVTLTYDKPFADWELDFFNVLRTPAHVLAAEALGTTDADAGNAAVIKAFQTKDKAALAKLANFWNSGYDFADTPKDKQLLVGSGPYVVSAAKKGQYVTVKKNPKYEGDHKGKVDQITVKFFTDATQGLAALKNGEMSAYEGQATVDSVKDAQGKGLDMIRRPESTYEHIDLTVNNGGPFDPKSYGGDEQKAKLVRQAFLMAYPRQEIMDKIIKPIVPDSELRQSLVTFAGAPGYDEISKTNGAASYGAGGEEGIAKAKALLKQAGVTKAPVVREMYDKTNPRRAAEYALAAAAETKAGFKMVDTGDGDWSAKLGNKSYDAIFFGWNSTTTSVLGSMANYVGGAGSNFQGYKNPTVDKAYNQLQFTTDQAEQIKLLKTIDTAIYGDAVTLPIFEFPGVVFYDSKTIGGLDPAYLSPNMFYGFWNWTAK</sequence>
<dbReference type="Proteomes" id="UP000655410">
    <property type="component" value="Unassembled WGS sequence"/>
</dbReference>
<reference evidence="4" key="1">
    <citation type="journal article" date="2019" name="Int. J. Syst. Evol. Microbiol.">
        <title>The Global Catalogue of Microorganisms (GCM) 10K type strain sequencing project: providing services to taxonomists for standard genome sequencing and annotation.</title>
        <authorList>
            <consortium name="The Broad Institute Genomics Platform"/>
            <consortium name="The Broad Institute Genome Sequencing Center for Infectious Disease"/>
            <person name="Wu L."/>
            <person name="Ma J."/>
        </authorList>
    </citation>
    <scope>NUCLEOTIDE SEQUENCE [LARGE SCALE GENOMIC DNA]</scope>
    <source>
        <strain evidence="4">CGMCC 4.7371</strain>
    </source>
</reference>
<dbReference type="Gene3D" id="3.10.105.10">
    <property type="entry name" value="Dipeptide-binding Protein, Domain 3"/>
    <property type="match status" value="1"/>
</dbReference>
<dbReference type="Gene3D" id="3.90.76.10">
    <property type="entry name" value="Dipeptide-binding Protein, Domain 1"/>
    <property type="match status" value="1"/>
</dbReference>
<gene>
    <name evidence="3" type="ORF">GCM10011584_33130</name>
</gene>
<organism evidence="3 4">
    <name type="scientific">Nocardioides phosphati</name>
    <dbReference type="NCBI Taxonomy" id="1867775"/>
    <lineage>
        <taxon>Bacteria</taxon>
        <taxon>Bacillati</taxon>
        <taxon>Actinomycetota</taxon>
        <taxon>Actinomycetes</taxon>
        <taxon>Propionibacteriales</taxon>
        <taxon>Nocardioidaceae</taxon>
        <taxon>Nocardioides</taxon>
    </lineage>
</organism>
<dbReference type="InterPro" id="IPR039424">
    <property type="entry name" value="SBP_5"/>
</dbReference>
<accession>A0ABQ2NDE6</accession>
<proteinExistence type="predicted"/>
<dbReference type="Pfam" id="PF00496">
    <property type="entry name" value="SBP_bac_5"/>
    <property type="match status" value="1"/>
</dbReference>
<feature type="signal peptide" evidence="1">
    <location>
        <begin position="1"/>
        <end position="24"/>
    </location>
</feature>
<protein>
    <submittedName>
        <fullName evidence="3">Peptide ABC transporter substrate-binding protein</fullName>
    </submittedName>
</protein>
<dbReference type="InterPro" id="IPR000914">
    <property type="entry name" value="SBP_5_dom"/>
</dbReference>
<feature type="domain" description="Solute-binding protein family 5" evidence="2">
    <location>
        <begin position="95"/>
        <end position="531"/>
    </location>
</feature>
<evidence type="ECO:0000259" key="2">
    <source>
        <dbReference type="Pfam" id="PF00496"/>
    </source>
</evidence>
<evidence type="ECO:0000313" key="3">
    <source>
        <dbReference type="EMBL" id="GGO93738.1"/>
    </source>
</evidence>
<name>A0ABQ2NDE6_9ACTN</name>
<dbReference type="CDD" id="cd08501">
    <property type="entry name" value="PBP2_Lpqw"/>
    <property type="match status" value="1"/>
</dbReference>
<dbReference type="InterPro" id="IPR030678">
    <property type="entry name" value="Peptide/Ni-bd"/>
</dbReference>
<dbReference type="PANTHER" id="PTHR30290">
    <property type="entry name" value="PERIPLASMIC BINDING COMPONENT OF ABC TRANSPORTER"/>
    <property type="match status" value="1"/>
</dbReference>
<comment type="caution">
    <text evidence="3">The sequence shown here is derived from an EMBL/GenBank/DDBJ whole genome shotgun (WGS) entry which is preliminary data.</text>
</comment>
<keyword evidence="4" id="KW-1185">Reference proteome</keyword>
<dbReference type="SUPFAM" id="SSF53850">
    <property type="entry name" value="Periplasmic binding protein-like II"/>
    <property type="match status" value="1"/>
</dbReference>
<dbReference type="PROSITE" id="PS51257">
    <property type="entry name" value="PROKAR_LIPOPROTEIN"/>
    <property type="match status" value="1"/>
</dbReference>
<evidence type="ECO:0000256" key="1">
    <source>
        <dbReference type="SAM" id="SignalP"/>
    </source>
</evidence>
<feature type="chain" id="PRO_5045354244" evidence="1">
    <location>
        <begin position="25"/>
        <end position="612"/>
    </location>
</feature>
<evidence type="ECO:0000313" key="4">
    <source>
        <dbReference type="Proteomes" id="UP000655410"/>
    </source>
</evidence>
<dbReference type="PIRSF" id="PIRSF002741">
    <property type="entry name" value="MppA"/>
    <property type="match status" value="1"/>
</dbReference>
<dbReference type="Gene3D" id="3.40.190.10">
    <property type="entry name" value="Periplasmic binding protein-like II"/>
    <property type="match status" value="1"/>
</dbReference>
<dbReference type="EMBL" id="BMNI01000014">
    <property type="protein sequence ID" value="GGO93738.1"/>
    <property type="molecule type" value="Genomic_DNA"/>
</dbReference>
<keyword evidence="1" id="KW-0732">Signal</keyword>